<evidence type="ECO:0000313" key="1">
    <source>
        <dbReference type="EMBL" id="GEM44629.1"/>
    </source>
</evidence>
<reference evidence="1 2" key="1">
    <citation type="submission" date="2019-07" db="EMBL/GenBank/DDBJ databases">
        <title>Whole genome shotgun sequence of Deinococcus cellulosilyticus NBRC 106333.</title>
        <authorList>
            <person name="Hosoyama A."/>
            <person name="Uohara A."/>
            <person name="Ohji S."/>
            <person name="Ichikawa N."/>
        </authorList>
    </citation>
    <scope>NUCLEOTIDE SEQUENCE [LARGE SCALE GENOMIC DNA]</scope>
    <source>
        <strain evidence="1 2">NBRC 106333</strain>
    </source>
</reference>
<dbReference type="Proteomes" id="UP000321306">
    <property type="component" value="Unassembled WGS sequence"/>
</dbReference>
<gene>
    <name evidence="1" type="ORF">DC3_02640</name>
</gene>
<dbReference type="Gene3D" id="1.10.150.20">
    <property type="entry name" value="5' to 3' exonuclease, C-terminal subdomain"/>
    <property type="match status" value="1"/>
</dbReference>
<evidence type="ECO:0008006" key="3">
    <source>
        <dbReference type="Google" id="ProtNLM"/>
    </source>
</evidence>
<comment type="caution">
    <text evidence="1">The sequence shown here is derived from an EMBL/GenBank/DDBJ whole genome shotgun (WGS) entry which is preliminary data.</text>
</comment>
<dbReference type="EMBL" id="BJXB01000001">
    <property type="protein sequence ID" value="GEM44629.1"/>
    <property type="molecule type" value="Genomic_DNA"/>
</dbReference>
<dbReference type="AlphaFoldDB" id="A0A511MVL3"/>
<accession>A0A511MVL3</accession>
<keyword evidence="2" id="KW-1185">Reference proteome</keyword>
<protein>
    <recommendedName>
        <fullName evidence="3">DNA-binding protein</fullName>
    </recommendedName>
</protein>
<name>A0A511MVL3_DEIC1</name>
<evidence type="ECO:0000313" key="2">
    <source>
        <dbReference type="Proteomes" id="UP000321306"/>
    </source>
</evidence>
<dbReference type="OrthoDB" id="7950977at2"/>
<dbReference type="SUPFAM" id="SSF47789">
    <property type="entry name" value="C-terminal domain of RNA polymerase alpha subunit"/>
    <property type="match status" value="1"/>
</dbReference>
<sequence length="69" mass="7680">MSAEPTSSPWDRIKGLSAPARRALLHTGITELDHLTRWKEKDLLALHGMGPKAVRVLKEELHQTGRSLA</sequence>
<dbReference type="RefSeq" id="WP_146881774.1">
    <property type="nucleotide sequence ID" value="NZ_BJXB01000001.1"/>
</dbReference>
<organism evidence="1 2">
    <name type="scientific">Deinococcus cellulosilyticus (strain DSM 18568 / NBRC 106333 / KACC 11606 / 5516J-15)</name>
    <dbReference type="NCBI Taxonomy" id="1223518"/>
    <lineage>
        <taxon>Bacteria</taxon>
        <taxon>Thermotogati</taxon>
        <taxon>Deinococcota</taxon>
        <taxon>Deinococci</taxon>
        <taxon>Deinococcales</taxon>
        <taxon>Deinococcaceae</taxon>
        <taxon>Deinococcus</taxon>
    </lineage>
</organism>
<proteinExistence type="predicted"/>